<dbReference type="OrthoDB" id="194358at2759"/>
<dbReference type="PANTHER" id="PTHR38788">
    <property type="entry name" value="CLR5 DOMAIN-CONTAINING PROTEIN"/>
    <property type="match status" value="1"/>
</dbReference>
<dbReference type="InterPro" id="IPR025676">
    <property type="entry name" value="Clr5_dom"/>
</dbReference>
<dbReference type="Pfam" id="PF14420">
    <property type="entry name" value="Clr5"/>
    <property type="match status" value="1"/>
</dbReference>
<accession>A0A6A6S3H2</accession>
<protein>
    <recommendedName>
        <fullName evidence="1">Clr5 domain-containing protein</fullName>
    </recommendedName>
</protein>
<organism evidence="2 3">
    <name type="scientific">Massarina eburnea CBS 473.64</name>
    <dbReference type="NCBI Taxonomy" id="1395130"/>
    <lineage>
        <taxon>Eukaryota</taxon>
        <taxon>Fungi</taxon>
        <taxon>Dikarya</taxon>
        <taxon>Ascomycota</taxon>
        <taxon>Pezizomycotina</taxon>
        <taxon>Dothideomycetes</taxon>
        <taxon>Pleosporomycetidae</taxon>
        <taxon>Pleosporales</taxon>
        <taxon>Massarineae</taxon>
        <taxon>Massarinaceae</taxon>
        <taxon>Massarina</taxon>
    </lineage>
</organism>
<evidence type="ECO:0000313" key="2">
    <source>
        <dbReference type="EMBL" id="KAF2641857.1"/>
    </source>
</evidence>
<proteinExistence type="predicted"/>
<dbReference type="AlphaFoldDB" id="A0A6A6S3H2"/>
<dbReference type="Proteomes" id="UP000799753">
    <property type="component" value="Unassembled WGS sequence"/>
</dbReference>
<reference evidence="2" key="1">
    <citation type="journal article" date="2020" name="Stud. Mycol.">
        <title>101 Dothideomycetes genomes: a test case for predicting lifestyles and emergence of pathogens.</title>
        <authorList>
            <person name="Haridas S."/>
            <person name="Albert R."/>
            <person name="Binder M."/>
            <person name="Bloem J."/>
            <person name="Labutti K."/>
            <person name="Salamov A."/>
            <person name="Andreopoulos B."/>
            <person name="Baker S."/>
            <person name="Barry K."/>
            <person name="Bills G."/>
            <person name="Bluhm B."/>
            <person name="Cannon C."/>
            <person name="Castanera R."/>
            <person name="Culley D."/>
            <person name="Daum C."/>
            <person name="Ezra D."/>
            <person name="Gonzalez J."/>
            <person name="Henrissat B."/>
            <person name="Kuo A."/>
            <person name="Liang C."/>
            <person name="Lipzen A."/>
            <person name="Lutzoni F."/>
            <person name="Magnuson J."/>
            <person name="Mondo S."/>
            <person name="Nolan M."/>
            <person name="Ohm R."/>
            <person name="Pangilinan J."/>
            <person name="Park H.-J."/>
            <person name="Ramirez L."/>
            <person name="Alfaro M."/>
            <person name="Sun H."/>
            <person name="Tritt A."/>
            <person name="Yoshinaga Y."/>
            <person name="Zwiers L.-H."/>
            <person name="Turgeon B."/>
            <person name="Goodwin S."/>
            <person name="Spatafora J."/>
            <person name="Crous P."/>
            <person name="Grigoriev I."/>
        </authorList>
    </citation>
    <scope>NUCLEOTIDE SEQUENCE</scope>
    <source>
        <strain evidence="2">CBS 473.64</strain>
    </source>
</reference>
<feature type="domain" description="Clr5" evidence="1">
    <location>
        <begin position="27"/>
        <end position="79"/>
    </location>
</feature>
<evidence type="ECO:0000259" key="1">
    <source>
        <dbReference type="Pfam" id="PF14420"/>
    </source>
</evidence>
<dbReference type="EMBL" id="MU006782">
    <property type="protein sequence ID" value="KAF2641857.1"/>
    <property type="molecule type" value="Genomic_DNA"/>
</dbReference>
<name>A0A6A6S3H2_9PLEO</name>
<keyword evidence="3" id="KW-1185">Reference proteome</keyword>
<evidence type="ECO:0000313" key="3">
    <source>
        <dbReference type="Proteomes" id="UP000799753"/>
    </source>
</evidence>
<dbReference type="PANTHER" id="PTHR38788:SF3">
    <property type="entry name" value="CLR5 DOMAIN-CONTAINING PROTEIN"/>
    <property type="match status" value="1"/>
</dbReference>
<gene>
    <name evidence="2" type="ORF">P280DRAFT_479121</name>
</gene>
<sequence length="507" mass="57853">MALPILVPRPGRLDLSPAKEPQRVLTQDEWAAMYSELERLYVRERRRLRYIVLHMAKTYGLKATEQMYKKRFAKWGFHKNNRRQAPALISSSLPKEPNLSPHDYQALSIFNNVQKWSISFFESLALQVPLPSHPWPEKIIKISYTFKLVTDLLCRGRGDLAGRMARKAFLLVEDLLKLEGPALVWNLLELMHYILTLQHGQLFQLLLTHVTALTSEWKPKNHPLQAVLRGLLSLTRILTISDARSLPHLLEKVWVLNAEILFDRFDPRFFQLYFGIHWDSCSLRPPATIVSAANKWFSHIKAKHICTADVESDKSEVHLEDILAQEDRMLRSLLAPCIEKLPPRNYKILCTSNITALRDYGDAIAGKGCNFKGDTAPLLRILACLVKVKVIDERAALAESDTDNEAMRMPRVHAGNVACAIRTSMDLRPQDGSDASMPLSKVVEQNRSIVALREYAHGETDPRVLRDMWRLEEALVAAGKRGDALRVKNMALYRLSQYIQDIPMDSA</sequence>